<accession>A0A6C0JGB8</accession>
<sequence>MSYRDVTCVIEKVLEIIPSDEVTIIDQLINYKSSLWNKAPEVLCTNECWGPLIEILNKNVTRINADWKVKLINIINNTEN</sequence>
<proteinExistence type="predicted"/>
<name>A0A6C0JGB8_9ZZZZ</name>
<organism evidence="1">
    <name type="scientific">viral metagenome</name>
    <dbReference type="NCBI Taxonomy" id="1070528"/>
    <lineage>
        <taxon>unclassified sequences</taxon>
        <taxon>metagenomes</taxon>
        <taxon>organismal metagenomes</taxon>
    </lineage>
</organism>
<dbReference type="EMBL" id="MN740389">
    <property type="protein sequence ID" value="QHU03971.1"/>
    <property type="molecule type" value="Genomic_DNA"/>
</dbReference>
<evidence type="ECO:0000313" key="1">
    <source>
        <dbReference type="EMBL" id="QHU03971.1"/>
    </source>
</evidence>
<dbReference type="AlphaFoldDB" id="A0A6C0JGB8"/>
<reference evidence="1" key="1">
    <citation type="journal article" date="2020" name="Nature">
        <title>Giant virus diversity and host interactions through global metagenomics.</title>
        <authorList>
            <person name="Schulz F."/>
            <person name="Roux S."/>
            <person name="Paez-Espino D."/>
            <person name="Jungbluth S."/>
            <person name="Walsh D.A."/>
            <person name="Denef V.J."/>
            <person name="McMahon K.D."/>
            <person name="Konstantinidis K.T."/>
            <person name="Eloe-Fadrosh E.A."/>
            <person name="Kyrpides N.C."/>
            <person name="Woyke T."/>
        </authorList>
    </citation>
    <scope>NUCLEOTIDE SEQUENCE</scope>
    <source>
        <strain evidence="1">GVMAG-M-3300027708-20</strain>
    </source>
</reference>
<protein>
    <submittedName>
        <fullName evidence="1">Uncharacterized protein</fullName>
    </submittedName>
</protein>